<protein>
    <submittedName>
        <fullName evidence="2">Uncharacterized protein</fullName>
    </submittedName>
</protein>
<name>A0A2P5IFQ5_DIAHE</name>
<gene>
    <name evidence="2" type="ORF">DHEL01_v200266</name>
</gene>
<evidence type="ECO:0000313" key="3">
    <source>
        <dbReference type="Proteomes" id="UP000094444"/>
    </source>
</evidence>
<keyword evidence="3" id="KW-1185">Reference proteome</keyword>
<proteinExistence type="predicted"/>
<evidence type="ECO:0000313" key="2">
    <source>
        <dbReference type="EMBL" id="POS81336.1"/>
    </source>
</evidence>
<comment type="caution">
    <text evidence="2">The sequence shown here is derived from an EMBL/GenBank/DDBJ whole genome shotgun (WGS) entry which is preliminary data.</text>
</comment>
<accession>A0A2P5IFQ5</accession>
<sequence length="151" mass="16353">MPSKLLSRPNSPSPPALARQWSDSEARLFSSTTMIQVSAAKLPSASAITHAQSGSQDNGCGAVLVALTGSMHCEESIFIESRRQTTFFARAHGLAGKSWPFVGDPAMYNVGRKLPYRRAAREHTAETPLSTPTMRPGKKTDTRDLPTQIPD</sequence>
<dbReference type="InParanoid" id="A0A2P5IFQ5"/>
<feature type="region of interest" description="Disordered" evidence="1">
    <location>
        <begin position="119"/>
        <end position="151"/>
    </location>
</feature>
<evidence type="ECO:0000256" key="1">
    <source>
        <dbReference type="SAM" id="MobiDB-lite"/>
    </source>
</evidence>
<dbReference type="Proteomes" id="UP000094444">
    <property type="component" value="Unassembled WGS sequence"/>
</dbReference>
<reference evidence="2" key="1">
    <citation type="submission" date="2017-09" db="EMBL/GenBank/DDBJ databases">
        <title>Polyketide synthases of a Diaporthe helianthi virulent isolate.</title>
        <authorList>
            <person name="Baroncelli R."/>
        </authorList>
    </citation>
    <scope>NUCLEOTIDE SEQUENCE [LARGE SCALE GENOMIC DNA]</scope>
    <source>
        <strain evidence="2">7/96</strain>
    </source>
</reference>
<organism evidence="2 3">
    <name type="scientific">Diaporthe helianthi</name>
    <dbReference type="NCBI Taxonomy" id="158607"/>
    <lineage>
        <taxon>Eukaryota</taxon>
        <taxon>Fungi</taxon>
        <taxon>Dikarya</taxon>
        <taxon>Ascomycota</taxon>
        <taxon>Pezizomycotina</taxon>
        <taxon>Sordariomycetes</taxon>
        <taxon>Sordariomycetidae</taxon>
        <taxon>Diaporthales</taxon>
        <taxon>Diaporthaceae</taxon>
        <taxon>Diaporthe</taxon>
    </lineage>
</organism>
<dbReference type="EMBL" id="MAVT02000010">
    <property type="protein sequence ID" value="POS81336.1"/>
    <property type="molecule type" value="Genomic_DNA"/>
</dbReference>
<dbReference type="AlphaFoldDB" id="A0A2P5IFQ5"/>